<evidence type="ECO:0000313" key="1">
    <source>
        <dbReference type="EMBL" id="MFC0675668.1"/>
    </source>
</evidence>
<keyword evidence="2" id="KW-1185">Reference proteome</keyword>
<evidence type="ECO:0000313" key="2">
    <source>
        <dbReference type="Proteomes" id="UP001589793"/>
    </source>
</evidence>
<proteinExistence type="predicted"/>
<gene>
    <name evidence="1" type="ORF">ACFFF6_17100</name>
</gene>
<reference evidence="1 2" key="1">
    <citation type="submission" date="2024-09" db="EMBL/GenBank/DDBJ databases">
        <authorList>
            <person name="Sun Q."/>
            <person name="Mori K."/>
        </authorList>
    </citation>
    <scope>NUCLEOTIDE SEQUENCE [LARGE SCALE GENOMIC DNA]</scope>
    <source>
        <strain evidence="1 2">CICC 10874</strain>
    </source>
</reference>
<accession>A0ABV6RI77</accession>
<dbReference type="EMBL" id="JBHLSV010000027">
    <property type="protein sequence ID" value="MFC0675668.1"/>
    <property type="molecule type" value="Genomic_DNA"/>
</dbReference>
<dbReference type="Pfam" id="PF14085">
    <property type="entry name" value="DUF4265"/>
    <property type="match status" value="1"/>
</dbReference>
<sequence>MTDEPEHVTVRFLLDEGAPVESEGMWAVPVEGGYLIDNIPFWARGIAQDDVVEAEVGPDGGLWATGVLVDGGAATVQCQATARRRVRAEQDLRWLMTRLERLGIAYEGSGEGHQVSMHVVESDDVVALSSLLEEFADRGKGWAELAKQPGWWPEDAEER</sequence>
<organism evidence="1 2">
    <name type="scientific">Brachybacterium hainanense</name>
    <dbReference type="NCBI Taxonomy" id="1541174"/>
    <lineage>
        <taxon>Bacteria</taxon>
        <taxon>Bacillati</taxon>
        <taxon>Actinomycetota</taxon>
        <taxon>Actinomycetes</taxon>
        <taxon>Micrococcales</taxon>
        <taxon>Dermabacteraceae</taxon>
        <taxon>Brachybacterium</taxon>
    </lineage>
</organism>
<dbReference type="InterPro" id="IPR025361">
    <property type="entry name" value="DUF4265"/>
</dbReference>
<protein>
    <submittedName>
        <fullName evidence="1">DUF4265 domain-containing protein</fullName>
    </submittedName>
</protein>
<dbReference type="Proteomes" id="UP001589793">
    <property type="component" value="Unassembled WGS sequence"/>
</dbReference>
<comment type="caution">
    <text evidence="1">The sequence shown here is derived from an EMBL/GenBank/DDBJ whole genome shotgun (WGS) entry which is preliminary data.</text>
</comment>
<dbReference type="RefSeq" id="WP_376982698.1">
    <property type="nucleotide sequence ID" value="NZ_JBHLSV010000027.1"/>
</dbReference>
<name>A0ABV6RI77_9MICO</name>